<evidence type="ECO:0000313" key="1">
    <source>
        <dbReference type="EMBL" id="JAH91789.1"/>
    </source>
</evidence>
<organism evidence="1">
    <name type="scientific">Anguilla anguilla</name>
    <name type="common">European freshwater eel</name>
    <name type="synonym">Muraena anguilla</name>
    <dbReference type="NCBI Taxonomy" id="7936"/>
    <lineage>
        <taxon>Eukaryota</taxon>
        <taxon>Metazoa</taxon>
        <taxon>Chordata</taxon>
        <taxon>Craniata</taxon>
        <taxon>Vertebrata</taxon>
        <taxon>Euteleostomi</taxon>
        <taxon>Actinopterygii</taxon>
        <taxon>Neopterygii</taxon>
        <taxon>Teleostei</taxon>
        <taxon>Anguilliformes</taxon>
        <taxon>Anguillidae</taxon>
        <taxon>Anguilla</taxon>
    </lineage>
</organism>
<sequence length="71" mass="7788">MEPESVTSGQSLYGYTSMGFNCSTERKSKVIQQGSTTSVLEGRCVGWSVILHSCSEQLYTPILVHSSIRSQ</sequence>
<name>A0A0E9WN26_ANGAN</name>
<proteinExistence type="predicted"/>
<reference evidence="1" key="1">
    <citation type="submission" date="2014-11" db="EMBL/GenBank/DDBJ databases">
        <authorList>
            <person name="Amaro Gonzalez C."/>
        </authorList>
    </citation>
    <scope>NUCLEOTIDE SEQUENCE</scope>
</reference>
<accession>A0A0E9WN26</accession>
<reference evidence="1" key="2">
    <citation type="journal article" date="2015" name="Fish Shellfish Immunol.">
        <title>Early steps in the European eel (Anguilla anguilla)-Vibrio vulnificus interaction in the gills: Role of the RtxA13 toxin.</title>
        <authorList>
            <person name="Callol A."/>
            <person name="Pajuelo D."/>
            <person name="Ebbesson L."/>
            <person name="Teles M."/>
            <person name="MacKenzie S."/>
            <person name="Amaro C."/>
        </authorList>
    </citation>
    <scope>NUCLEOTIDE SEQUENCE</scope>
</reference>
<dbReference type="AlphaFoldDB" id="A0A0E9WN26"/>
<dbReference type="EMBL" id="GBXM01016788">
    <property type="protein sequence ID" value="JAH91789.1"/>
    <property type="molecule type" value="Transcribed_RNA"/>
</dbReference>
<protein>
    <submittedName>
        <fullName evidence="1">Uncharacterized protein</fullName>
    </submittedName>
</protein>